<dbReference type="InterPro" id="IPR011060">
    <property type="entry name" value="RibuloseP-bd_barrel"/>
</dbReference>
<dbReference type="SUPFAM" id="SSF51366">
    <property type="entry name" value="Ribulose-phoshate binding barrel"/>
    <property type="match status" value="1"/>
</dbReference>
<name>A0A953LLL4_SYMTR</name>
<sequence>MRLLDMPPSGLIQLTRANLLQGIRLSEGRLVVAETIVVAPPLIDGVSNAELAAAFGADILLLNCYDCVDPAILGLPGEPGKGQTCQDLKELVGRPVGVNLEPSDRVPPGRRATPENARRAVEQGADFICLTGNPHTLVTNAGILESLRHIREAVGDRTVLVAGRMHAAGSGLSPGGGLITPEETEAFVDAGADVVLLPAPGTVPGATVEEVRACVQAAHRKGALAMAAIGTSQEGADEATIRQIALSAKMAGVDLHHLGDAGYHGVAVPENILAYCLAVKGRRHTYRRMALSARR</sequence>
<gene>
    <name evidence="2" type="ORF">CWE10_19385</name>
</gene>
<dbReference type="InterPro" id="IPR013785">
    <property type="entry name" value="Aldolase_TIM"/>
</dbReference>
<dbReference type="AlphaFoldDB" id="A0A953LLL4"/>
<organism evidence="2 3">
    <name type="scientific">Symbiobacterium thermophilum</name>
    <dbReference type="NCBI Taxonomy" id="2734"/>
    <lineage>
        <taxon>Bacteria</taxon>
        <taxon>Bacillati</taxon>
        <taxon>Bacillota</taxon>
        <taxon>Clostridia</taxon>
        <taxon>Eubacteriales</taxon>
        <taxon>Symbiobacteriaceae</taxon>
        <taxon>Symbiobacterium</taxon>
    </lineage>
</organism>
<dbReference type="RefSeq" id="WP_273381713.1">
    <property type="nucleotide sequence ID" value="NZ_PIUK01000425.1"/>
</dbReference>
<dbReference type="InterPro" id="IPR057238">
    <property type="entry name" value="DUF7916"/>
</dbReference>
<feature type="domain" description="DUF7916" evidence="1">
    <location>
        <begin position="4"/>
        <end position="295"/>
    </location>
</feature>
<comment type="caution">
    <text evidence="2">The sequence shown here is derived from an EMBL/GenBank/DDBJ whole genome shotgun (WGS) entry which is preliminary data.</text>
</comment>
<evidence type="ECO:0000313" key="2">
    <source>
        <dbReference type="EMBL" id="MBY6278287.1"/>
    </source>
</evidence>
<dbReference type="Pfam" id="PF25509">
    <property type="entry name" value="DUF7916"/>
    <property type="match status" value="1"/>
</dbReference>
<dbReference type="EMBL" id="PIUK01000425">
    <property type="protein sequence ID" value="MBY6278287.1"/>
    <property type="molecule type" value="Genomic_DNA"/>
</dbReference>
<reference evidence="2" key="1">
    <citation type="submission" date="2017-11" db="EMBL/GenBank/DDBJ databases">
        <title>Three new genomes from thermophilic consortium.</title>
        <authorList>
            <person name="Quaggio R."/>
            <person name="Amgarten D."/>
            <person name="Setubal J.C."/>
        </authorList>
    </citation>
    <scope>NUCLEOTIDE SEQUENCE</scope>
    <source>
        <strain evidence="2">ZCTH01-B2</strain>
    </source>
</reference>
<proteinExistence type="predicted"/>
<dbReference type="Gene3D" id="3.20.20.70">
    <property type="entry name" value="Aldolase class I"/>
    <property type="match status" value="1"/>
</dbReference>
<protein>
    <submittedName>
        <fullName evidence="2">PEP phosphonomutase</fullName>
    </submittedName>
</protein>
<accession>A0A953LLL4</accession>
<evidence type="ECO:0000259" key="1">
    <source>
        <dbReference type="Pfam" id="PF25509"/>
    </source>
</evidence>
<evidence type="ECO:0000313" key="3">
    <source>
        <dbReference type="Proteomes" id="UP000732377"/>
    </source>
</evidence>
<dbReference type="Proteomes" id="UP000732377">
    <property type="component" value="Unassembled WGS sequence"/>
</dbReference>